<name>A0A930UF93_9FLAO</name>
<evidence type="ECO:0000313" key="3">
    <source>
        <dbReference type="Proteomes" id="UP000646211"/>
    </source>
</evidence>
<dbReference type="Gene3D" id="2.60.40.10">
    <property type="entry name" value="Immunoglobulins"/>
    <property type="match status" value="1"/>
</dbReference>
<reference evidence="2" key="1">
    <citation type="submission" date="2020-11" db="EMBL/GenBank/DDBJ databases">
        <title>Genome of Flavobacterium soyangense.</title>
        <authorList>
            <person name="Liu Q."/>
            <person name="Xin Y.-H."/>
        </authorList>
    </citation>
    <scope>NUCLEOTIDE SEQUENCE</scope>
    <source>
        <strain evidence="2">CGMCC 1.13493</strain>
    </source>
</reference>
<dbReference type="InterPro" id="IPR032179">
    <property type="entry name" value="Cry22Aa_Ig-like"/>
</dbReference>
<organism evidence="2 3">
    <name type="scientific">Flavobacterium soyangense</name>
    <dbReference type="NCBI Taxonomy" id="2023265"/>
    <lineage>
        <taxon>Bacteria</taxon>
        <taxon>Pseudomonadati</taxon>
        <taxon>Bacteroidota</taxon>
        <taxon>Flavobacteriia</taxon>
        <taxon>Flavobacteriales</taxon>
        <taxon>Flavobacteriaceae</taxon>
        <taxon>Flavobacterium</taxon>
    </lineage>
</organism>
<dbReference type="RefSeq" id="WP_194312944.1">
    <property type="nucleotide sequence ID" value="NZ_JADHEC010000040.1"/>
</dbReference>
<evidence type="ECO:0000313" key="2">
    <source>
        <dbReference type="EMBL" id="MBF2709709.1"/>
    </source>
</evidence>
<dbReference type="AlphaFoldDB" id="A0A930UF93"/>
<gene>
    <name evidence="2" type="ORF">IR213_14090</name>
</gene>
<dbReference type="InterPro" id="IPR013783">
    <property type="entry name" value="Ig-like_fold"/>
</dbReference>
<accession>A0A930UF93</accession>
<dbReference type="EMBL" id="JADHEC010000040">
    <property type="protein sequence ID" value="MBF2709709.1"/>
    <property type="molecule type" value="Genomic_DNA"/>
</dbReference>
<sequence length="208" mass="22306">MFFISGLLLVSCENDSTANLSKVTYYPNVTLNGDRTIILGQGDPYTELGAKSTAGSSTLPVTTTGTVDVSKIGVYKINYESFNSDGFSASKTRAVIVMSKSPSTINLAGTFVRNGSNVNVVTQLSDRKYMCSNAGGLAGPYSPDDNRVSLVFYNLDDKKIYAPFQENTSPTGISAETSVGTIVSVNKFTWTLFASAVYGTSLRTFTRQ</sequence>
<dbReference type="Pfam" id="PF16403">
    <property type="entry name" value="Bact_surface_Ig-like"/>
    <property type="match status" value="1"/>
</dbReference>
<evidence type="ECO:0000259" key="1">
    <source>
        <dbReference type="Pfam" id="PF16403"/>
    </source>
</evidence>
<feature type="domain" description="Pesticidal crystal protein Cry22Aa Ig-like" evidence="1">
    <location>
        <begin position="30"/>
        <end position="97"/>
    </location>
</feature>
<keyword evidence="3" id="KW-1185">Reference proteome</keyword>
<protein>
    <submittedName>
        <fullName evidence="2">DUF5011 domain-containing protein</fullName>
    </submittedName>
</protein>
<comment type="caution">
    <text evidence="2">The sequence shown here is derived from an EMBL/GenBank/DDBJ whole genome shotgun (WGS) entry which is preliminary data.</text>
</comment>
<dbReference type="Proteomes" id="UP000646211">
    <property type="component" value="Unassembled WGS sequence"/>
</dbReference>
<proteinExistence type="predicted"/>